<feature type="compositionally biased region" description="Pro residues" evidence="2">
    <location>
        <begin position="1807"/>
        <end position="1821"/>
    </location>
</feature>
<feature type="region of interest" description="Disordered" evidence="2">
    <location>
        <begin position="74"/>
        <end position="169"/>
    </location>
</feature>
<dbReference type="PANTHER" id="PTHR35245">
    <property type="match status" value="1"/>
</dbReference>
<protein>
    <submittedName>
        <fullName evidence="3">Uncharacterized protein</fullName>
    </submittedName>
</protein>
<feature type="compositionally biased region" description="Polar residues" evidence="2">
    <location>
        <begin position="98"/>
        <end position="134"/>
    </location>
</feature>
<feature type="compositionally biased region" description="Basic and acidic residues" evidence="2">
    <location>
        <begin position="136"/>
        <end position="151"/>
    </location>
</feature>
<keyword evidence="1" id="KW-0175">Coiled coil</keyword>
<proteinExistence type="predicted"/>
<sequence>MTIFDGPNKESCALGTYVDHDTLEVRPTDKMIVYNEKEGNIEANQDKAKSFGEDGVKFDAEKCISNFSNVEKTKGPMETKWEGCIPPPSTAGPLEGGTLNQSETQPSEETTLNQSETQPSEETTLNQSETQPLEETSEHSLNEPMETDKAELPSYGDKYIDHSTDCDNTHKESEANINIELSSPAVPCGNQINLDGQSPFTILSGDCHTEESTTKVQCKVQVSGSESDDSKQVKRETVAENMTEITLISSEKIVLGNEGEVTESSGIEACLERTEANSLIKIPVQNSENCENIEVPGNNRVEFPNKNKLCDMECESMNDCEELLKRTQTDVFCEPNGFEGRNESEIKKEIPFLNNFDKVEATKPIEADASNDSGSLLEHEADLATKAQLSGQSDPLPLNCTDGTVQQKESMASWKGVECEGAKHKERDLDNTRTQKVLSSECHHDNKDDGNVVNINMVENINILEVESKSNLSREAVSCQVDAAVPRPEETIFAHGGGEEELGGLSRGAALDLEEENLSRKRCSPTTKVVSDPKRLKLEDEDLCRVKNHPGVEEREHVHEVELGIPLPKRRKTTEDDFIMVFKEETCPDSQVQEETACKNNAPTPAARDVETLSGAGLDKCFALDGGKQSSLVDGEQVATSGIFLVDKEQSLTSLDNDKYMTTLDKGESLFEESKLPSLPVVDEREGVSFVDKEDILPALDKNKCITDSEEGSSTVSYEKCLPLLNKKESLLILNEVEGLPLGGETEESLPVAGKEESLLVLHKEESYPVVNKKESLLVLNQGSNLSVMNKKKSFLVLNQKEGLLVVDKEESFAVVDKEERLIVADKEESLPVVNKEESLPVLNKEESLSVVNKEESLPVLNKEESLPVLNKEESLSVVNKEESLSVVNKEESLPVVNKEESLAVVNKEESLAVLNKEESLLVLDQVKCLPIVDEGESLMVLGPKESLSVEEKAESLLVGDKEEKVPVGDEEESLHVVDDGESWSFGNKEEHLPVIGKEENLLAPKEPSLPVLNKGESWSTIEKSFLVADKKKSLLAVGKEESLLVGNDYHSQPTSKENLSSGGAGEMLPVCNEDILLATYKEDNSNGDVNEVLDTTIRVKEDILSIIKQDKLPSTDKHECLPSVEEDILLSASNDENICAAVVDAKSLPAIDKESLPAIDIASSPAIDKGGSIPAIDKKSLPAIDKESLPAVDKGGSIPAIDKESLPAVDKASLPAVDEASIPAVDKRGSIPTIDKESLPVIDKASIPAVDKGGSIPTIDKESLPAVDKACIPAVDKESLPTVDKESLPTADKEILPAVDKASLPSVDKANLPAVNKESLPAVDKESLPAVDKESLPIVDKESLPTIDKESLLCTDKVSLLGVDKESLLGTDKESLLCTDKESLLGTDKESIPATYKENLPALSQVEAADNSTLTASEANEDSLHAMLHDEDSLLASDEEDTVTTRNRFALKVKGSIFGKIKESEVKLTRGEFSSDEDSFGGFPEELLLSADDLSDKDESTSFSADKNKSMSLLANKIESPVSAEKGKINSSLKGKEENLPGDTDDTLSASEGKNETGLSSDDSSSKSTERPLDGDKRPATKGPSKGKDSGLLGKRRLESLRPEIIKVKKVRISPEVEKQLKNQAEKDALRKKEPAHSLPAKTPITNLDFAIERVVSKAAVAAPGISDEERSIIMSYMKAFHKVTMSKMTRDDLEEMVMQKMCELIAHRSELGQNRQKIQSLELLNDQLRRKSLQLQKQAKDLHTVTQRLVNELRTRKDGKMTPVRLTRSVGLQVQVQTQPMAAYRGPGPELGPHGFISGGRVRKPPPTTTSPPSAPPTIPISVSTVCRRREVPLKCKKVLRPYFVPIVTHVAKTWTLNVNKTTRAEAMGVKFVRSLIMLAVTRRNKIRNVIRERVGEQPLTSSAQLARKLAVPPQSRVLPSTPTAGTTTTFVATTRVSVIAPPVPPSVKVSQPPVKVCSLSSPVKTPNRPSMSSGGPPTVRVQPMMLQNPPRLSPIKPAKDTSFIDLTDEEDKGRSSSASVRLVGSLPSSATVTSSSPLGGSIRVVQPHQLTGTTATLLTSTASGVGGQRLAYLLPTSSSAPGQSRQVYITSSTPSSLASAATVTQVRPTSNLLAVSCSNLMPCF</sequence>
<feature type="compositionally biased region" description="Basic and acidic residues" evidence="2">
    <location>
        <begin position="1565"/>
        <end position="1580"/>
    </location>
</feature>
<name>A0A7R9FYU3_TIMSH</name>
<evidence type="ECO:0000256" key="2">
    <source>
        <dbReference type="SAM" id="MobiDB-lite"/>
    </source>
</evidence>
<dbReference type="PANTHER" id="PTHR35245:SF1">
    <property type="match status" value="1"/>
</dbReference>
<feature type="region of interest" description="Disordered" evidence="2">
    <location>
        <begin position="1525"/>
        <end position="1597"/>
    </location>
</feature>
<gene>
    <name evidence="3" type="ORF">TSIB3V08_LOCUS4619</name>
</gene>
<feature type="compositionally biased region" description="Basic and acidic residues" evidence="2">
    <location>
        <begin position="158"/>
        <end position="169"/>
    </location>
</feature>
<feature type="region of interest" description="Disordered" evidence="2">
    <location>
        <begin position="1799"/>
        <end position="1822"/>
    </location>
</feature>
<accession>A0A7R9FYU3</accession>
<reference evidence="3" key="1">
    <citation type="submission" date="2020-11" db="EMBL/GenBank/DDBJ databases">
        <authorList>
            <person name="Tran Van P."/>
        </authorList>
    </citation>
    <scope>NUCLEOTIDE SEQUENCE</scope>
</reference>
<evidence type="ECO:0000256" key="1">
    <source>
        <dbReference type="SAM" id="Coils"/>
    </source>
</evidence>
<organism evidence="3">
    <name type="scientific">Timema shepardi</name>
    <name type="common">Walking stick</name>
    <dbReference type="NCBI Taxonomy" id="629360"/>
    <lineage>
        <taxon>Eukaryota</taxon>
        <taxon>Metazoa</taxon>
        <taxon>Ecdysozoa</taxon>
        <taxon>Arthropoda</taxon>
        <taxon>Hexapoda</taxon>
        <taxon>Insecta</taxon>
        <taxon>Pterygota</taxon>
        <taxon>Neoptera</taxon>
        <taxon>Polyneoptera</taxon>
        <taxon>Phasmatodea</taxon>
        <taxon>Timematodea</taxon>
        <taxon>Timematoidea</taxon>
        <taxon>Timematidae</taxon>
        <taxon>Timema</taxon>
    </lineage>
</organism>
<dbReference type="EMBL" id="OC001682">
    <property type="protein sequence ID" value="CAD7260437.1"/>
    <property type="molecule type" value="Genomic_DNA"/>
</dbReference>
<feature type="coiled-coil region" evidence="1">
    <location>
        <begin position="1713"/>
        <end position="1743"/>
    </location>
</feature>
<feature type="region of interest" description="Disordered" evidence="2">
    <location>
        <begin position="1961"/>
        <end position="1981"/>
    </location>
</feature>
<evidence type="ECO:0000313" key="3">
    <source>
        <dbReference type="EMBL" id="CAD7260437.1"/>
    </source>
</evidence>
<feature type="compositionally biased region" description="Polar residues" evidence="2">
    <location>
        <begin position="1961"/>
        <end position="1978"/>
    </location>
</feature>